<evidence type="ECO:0000313" key="3">
    <source>
        <dbReference type="EMBL" id="CCI82959.1"/>
    </source>
</evidence>
<dbReference type="EMBL" id="CAJZ01000027">
    <property type="protein sequence ID" value="CCI82959.1"/>
    <property type="molecule type" value="Genomic_DNA"/>
</dbReference>
<reference evidence="4 5" key="2">
    <citation type="submission" date="2012-08" db="EMBL/GenBank/DDBJ databases">
        <title>The Genome Sequence of Turicella otitidis ATCC 51513.</title>
        <authorList>
            <consortium name="The Broad Institute Genome Sequencing Platform"/>
            <person name="Earl A."/>
            <person name="Ward D."/>
            <person name="Feldgarden M."/>
            <person name="Gevers D."/>
            <person name="Huys G."/>
            <person name="Walker B."/>
            <person name="Young S.K."/>
            <person name="Zeng Q."/>
            <person name="Gargeya S."/>
            <person name="Fitzgerald M."/>
            <person name="Haas B."/>
            <person name="Abouelleil A."/>
            <person name="Alvarado L."/>
            <person name="Arachchi H.M."/>
            <person name="Berlin A.M."/>
            <person name="Chapman S.B."/>
            <person name="Goldberg J."/>
            <person name="Griggs A."/>
            <person name="Gujja S."/>
            <person name="Hansen M."/>
            <person name="Howarth C."/>
            <person name="Imamovic A."/>
            <person name="Larimer J."/>
            <person name="McCowen C."/>
            <person name="Montmayeur A."/>
            <person name="Murphy C."/>
            <person name="Neiman D."/>
            <person name="Pearson M."/>
            <person name="Priest M."/>
            <person name="Roberts A."/>
            <person name="Saif S."/>
            <person name="Shea T."/>
            <person name="Sisk P."/>
            <person name="Sykes S."/>
            <person name="Wortman J."/>
            <person name="Nusbaum C."/>
            <person name="Birren B."/>
        </authorList>
    </citation>
    <scope>NUCLEOTIDE SEQUENCE [LARGE SCALE GENOMIC DNA]</scope>
    <source>
        <strain evidence="4 5">ATCC 51513</strain>
    </source>
</reference>
<evidence type="ECO:0000313" key="6">
    <source>
        <dbReference type="Proteomes" id="UP000011016"/>
    </source>
</evidence>
<name>I7LBB0_9CORY</name>
<dbReference type="InterPro" id="IPR009081">
    <property type="entry name" value="PP-bd_ACP"/>
</dbReference>
<dbReference type="HOGENOM" id="CLU_1805348_0_0_11"/>
<sequence length="143" mass="14793">MAGMGDLAEQLAAKFNTTVPDDADAEAAPKDGDSAGEAYTSEDSGDSARHSAAAAVEASDPQLARLLRIVELSPEADADAVDRDTALDGTSPIPFLALVELTARAEQEFGVRLSGEQVRRLGTVGKLLEHLEAAQADSADQSA</sequence>
<dbReference type="Proteomes" id="UP000006078">
    <property type="component" value="Unassembled WGS sequence"/>
</dbReference>
<evidence type="ECO:0000313" key="4">
    <source>
        <dbReference type="EMBL" id="EJZ82746.1"/>
    </source>
</evidence>
<dbReference type="OrthoDB" id="4415238at2"/>
<protein>
    <recommendedName>
        <fullName evidence="2">Carrier domain-containing protein</fullName>
    </recommendedName>
</protein>
<feature type="region of interest" description="Disordered" evidence="1">
    <location>
        <begin position="13"/>
        <end position="58"/>
    </location>
</feature>
<comment type="caution">
    <text evidence="3">The sequence shown here is derived from an EMBL/GenBank/DDBJ whole genome shotgun (WGS) entry which is preliminary data.</text>
</comment>
<dbReference type="Proteomes" id="UP000011016">
    <property type="component" value="Unassembled WGS sequence"/>
</dbReference>
<dbReference type="PROSITE" id="PS50075">
    <property type="entry name" value="CARRIER"/>
    <property type="match status" value="1"/>
</dbReference>
<evidence type="ECO:0000259" key="2">
    <source>
        <dbReference type="PROSITE" id="PS50075"/>
    </source>
</evidence>
<proteinExistence type="predicted"/>
<gene>
    <name evidence="3" type="ORF">BN46_0210</name>
    <name evidence="4" type="ORF">HMPREF9719_00327</name>
</gene>
<feature type="domain" description="Carrier" evidence="2">
    <location>
        <begin position="57"/>
        <end position="135"/>
    </location>
</feature>
<dbReference type="Gene3D" id="1.10.1200.10">
    <property type="entry name" value="ACP-like"/>
    <property type="match status" value="1"/>
</dbReference>
<dbReference type="InterPro" id="IPR036736">
    <property type="entry name" value="ACP-like_sf"/>
</dbReference>
<accession>I7LBB0</accession>
<dbReference type="SUPFAM" id="SSF47336">
    <property type="entry name" value="ACP-like"/>
    <property type="match status" value="1"/>
</dbReference>
<evidence type="ECO:0000256" key="1">
    <source>
        <dbReference type="SAM" id="MobiDB-lite"/>
    </source>
</evidence>
<dbReference type="AlphaFoldDB" id="I7LBB0"/>
<keyword evidence="5" id="KW-1185">Reference proteome</keyword>
<organism evidence="3 6">
    <name type="scientific">Corynebacterium otitidis ATCC 51513</name>
    <dbReference type="NCBI Taxonomy" id="883169"/>
    <lineage>
        <taxon>Bacteria</taxon>
        <taxon>Bacillati</taxon>
        <taxon>Actinomycetota</taxon>
        <taxon>Actinomycetes</taxon>
        <taxon>Mycobacteriales</taxon>
        <taxon>Corynebacteriaceae</taxon>
        <taxon>Corynebacterium</taxon>
    </lineage>
</organism>
<reference evidence="3 6" key="1">
    <citation type="journal article" date="2012" name="J. Bacteriol.">
        <title>Draft Genome Sequence of Turicella otitidis ATCC 51513, Isolated from Middle Ear Fluid from a Child with Otitis Media.</title>
        <authorList>
            <person name="Brinkrolf K."/>
            <person name="Schneider J."/>
            <person name="Knecht M."/>
            <person name="Ruckert C."/>
            <person name="Tauch A."/>
        </authorList>
    </citation>
    <scope>NUCLEOTIDE SEQUENCE [LARGE SCALE GENOMIC DNA]</scope>
    <source>
        <strain evidence="3 6">ATCC 51513</strain>
    </source>
</reference>
<dbReference type="EMBL" id="AHAE01000020">
    <property type="protein sequence ID" value="EJZ82746.1"/>
    <property type="molecule type" value="Genomic_DNA"/>
</dbReference>
<evidence type="ECO:0000313" key="5">
    <source>
        <dbReference type="Proteomes" id="UP000006078"/>
    </source>
</evidence>